<keyword evidence="9" id="KW-1185">Reference proteome</keyword>
<comment type="caution">
    <text evidence="8">The sequence shown here is derived from an EMBL/GenBank/DDBJ whole genome shotgun (WGS) entry which is preliminary data.</text>
</comment>
<dbReference type="AlphaFoldDB" id="A0A432YBW0"/>
<proteinExistence type="predicted"/>
<dbReference type="EMBL" id="PIPV01000001">
    <property type="protein sequence ID" value="RUO58459.1"/>
    <property type="molecule type" value="Genomic_DNA"/>
</dbReference>
<accession>A0A432YBW0</accession>
<dbReference type="OrthoDB" id="9799649at2"/>
<dbReference type="PANTHER" id="PTHR11562:SF17">
    <property type="entry name" value="RE54080P-RELATED"/>
    <property type="match status" value="1"/>
</dbReference>
<sequence length="214" mass="22907">MSSCCGGGASDTQAQMDSAQKRLLWTVLVLNGVMFFVEFIAGWIAESSGLIADSLDMLADTLVYAVSLYAVGKAIKYKANAAIFNGILQTALALLVLGDVAQRLIWGSEPNANMMLWVAGLALMVNVICFALLYSSRNGDINIRASWICSRNDMLMNAGVILSAWMVSAINKAWPDLLIATVIAIIVLRSALRIIKDAHAVKAGEKTDISTCCG</sequence>
<dbReference type="Pfam" id="PF01545">
    <property type="entry name" value="Cation_efflux"/>
    <property type="match status" value="1"/>
</dbReference>
<dbReference type="SUPFAM" id="SSF161111">
    <property type="entry name" value="Cation efflux protein transmembrane domain-like"/>
    <property type="match status" value="1"/>
</dbReference>
<gene>
    <name evidence="8" type="ORF">CWE25_02390</name>
</gene>
<dbReference type="InterPro" id="IPR050681">
    <property type="entry name" value="CDF/SLC30A"/>
</dbReference>
<evidence type="ECO:0000256" key="3">
    <source>
        <dbReference type="ARBA" id="ARBA00022906"/>
    </source>
</evidence>
<feature type="transmembrane region" description="Helical" evidence="6">
    <location>
        <begin position="57"/>
        <end position="75"/>
    </location>
</feature>
<protein>
    <recommendedName>
        <fullName evidence="7">Cation efflux protein transmembrane domain-containing protein</fullName>
    </recommendedName>
</protein>
<keyword evidence="3" id="KW-0862">Zinc</keyword>
<keyword evidence="5 6" id="KW-0472">Membrane</keyword>
<evidence type="ECO:0000256" key="4">
    <source>
        <dbReference type="ARBA" id="ARBA00022989"/>
    </source>
</evidence>
<feature type="transmembrane region" description="Helical" evidence="6">
    <location>
        <begin position="154"/>
        <end position="171"/>
    </location>
</feature>
<dbReference type="GO" id="GO:0005886">
    <property type="term" value="C:plasma membrane"/>
    <property type="evidence" value="ECO:0007669"/>
    <property type="project" value="TreeGrafter"/>
</dbReference>
<dbReference type="PANTHER" id="PTHR11562">
    <property type="entry name" value="CATION EFFLUX PROTEIN/ ZINC TRANSPORTER"/>
    <property type="match status" value="1"/>
</dbReference>
<keyword evidence="3" id="KW-0864">Zinc transport</keyword>
<dbReference type="InterPro" id="IPR027469">
    <property type="entry name" value="Cation_efflux_TMD_sf"/>
</dbReference>
<feature type="transmembrane region" description="Helical" evidence="6">
    <location>
        <begin position="82"/>
        <end position="102"/>
    </location>
</feature>
<keyword evidence="4 6" id="KW-1133">Transmembrane helix</keyword>
<evidence type="ECO:0000256" key="1">
    <source>
        <dbReference type="ARBA" id="ARBA00004141"/>
    </source>
</evidence>
<dbReference type="RefSeq" id="WP_110572784.1">
    <property type="nucleotide sequence ID" value="NZ_PIPV01000001.1"/>
</dbReference>
<evidence type="ECO:0000256" key="2">
    <source>
        <dbReference type="ARBA" id="ARBA00022692"/>
    </source>
</evidence>
<feature type="transmembrane region" description="Helical" evidence="6">
    <location>
        <begin position="114"/>
        <end position="134"/>
    </location>
</feature>
<evidence type="ECO:0000313" key="8">
    <source>
        <dbReference type="EMBL" id="RUO58459.1"/>
    </source>
</evidence>
<dbReference type="GO" id="GO:0005385">
    <property type="term" value="F:zinc ion transmembrane transporter activity"/>
    <property type="evidence" value="ECO:0007669"/>
    <property type="project" value="TreeGrafter"/>
</dbReference>
<comment type="subcellular location">
    <subcellularLocation>
        <location evidence="1">Membrane</location>
        <topology evidence="1">Multi-pass membrane protein</topology>
    </subcellularLocation>
</comment>
<evidence type="ECO:0000313" key="9">
    <source>
        <dbReference type="Proteomes" id="UP000287330"/>
    </source>
</evidence>
<feature type="transmembrane region" description="Helical" evidence="6">
    <location>
        <begin position="23"/>
        <end position="45"/>
    </location>
</feature>
<keyword evidence="2 6" id="KW-0812">Transmembrane</keyword>
<keyword evidence="3" id="KW-0406">Ion transport</keyword>
<evidence type="ECO:0000256" key="6">
    <source>
        <dbReference type="SAM" id="Phobius"/>
    </source>
</evidence>
<feature type="transmembrane region" description="Helical" evidence="6">
    <location>
        <begin position="177"/>
        <end position="195"/>
    </location>
</feature>
<dbReference type="Gene3D" id="1.20.1510.10">
    <property type="entry name" value="Cation efflux protein transmembrane domain"/>
    <property type="match status" value="1"/>
</dbReference>
<organism evidence="8 9">
    <name type="scientific">Idiomarina fontislapidosi</name>
    <dbReference type="NCBI Taxonomy" id="263723"/>
    <lineage>
        <taxon>Bacteria</taxon>
        <taxon>Pseudomonadati</taxon>
        <taxon>Pseudomonadota</taxon>
        <taxon>Gammaproteobacteria</taxon>
        <taxon>Alteromonadales</taxon>
        <taxon>Idiomarinaceae</taxon>
        <taxon>Idiomarina</taxon>
    </lineage>
</organism>
<evidence type="ECO:0000256" key="5">
    <source>
        <dbReference type="ARBA" id="ARBA00023136"/>
    </source>
</evidence>
<reference evidence="9" key="1">
    <citation type="journal article" date="2018" name="Front. Microbiol.">
        <title>Genome-Based Analysis Reveals the Taxonomy and Diversity of the Family Idiomarinaceae.</title>
        <authorList>
            <person name="Liu Y."/>
            <person name="Lai Q."/>
            <person name="Shao Z."/>
        </authorList>
    </citation>
    <scope>NUCLEOTIDE SEQUENCE [LARGE SCALE GENOMIC DNA]</scope>
    <source>
        <strain evidence="9">F23</strain>
    </source>
</reference>
<name>A0A432YBW0_9GAMM</name>
<dbReference type="InterPro" id="IPR058533">
    <property type="entry name" value="Cation_efflux_TM"/>
</dbReference>
<evidence type="ECO:0000259" key="7">
    <source>
        <dbReference type="Pfam" id="PF01545"/>
    </source>
</evidence>
<feature type="domain" description="Cation efflux protein transmembrane" evidence="7">
    <location>
        <begin position="24"/>
        <end position="198"/>
    </location>
</feature>
<keyword evidence="3" id="KW-0813">Transport</keyword>
<dbReference type="Proteomes" id="UP000287330">
    <property type="component" value="Unassembled WGS sequence"/>
</dbReference>